<gene>
    <name evidence="1" type="ORF">HPB50_019540</name>
</gene>
<comment type="caution">
    <text evidence="1">The sequence shown here is derived from an EMBL/GenBank/DDBJ whole genome shotgun (WGS) entry which is preliminary data.</text>
</comment>
<keyword evidence="2" id="KW-1185">Reference proteome</keyword>
<dbReference type="Proteomes" id="UP000821845">
    <property type="component" value="Chromosome 2"/>
</dbReference>
<reference evidence="1" key="1">
    <citation type="submission" date="2020-05" db="EMBL/GenBank/DDBJ databases">
        <title>Large-scale comparative analyses of tick genomes elucidate their genetic diversity and vector capacities.</title>
        <authorList>
            <person name="Jia N."/>
            <person name="Wang J."/>
            <person name="Shi W."/>
            <person name="Du L."/>
            <person name="Sun Y."/>
            <person name="Zhan W."/>
            <person name="Jiang J."/>
            <person name="Wang Q."/>
            <person name="Zhang B."/>
            <person name="Ji P."/>
            <person name="Sakyi L.B."/>
            <person name="Cui X."/>
            <person name="Yuan T."/>
            <person name="Jiang B."/>
            <person name="Yang W."/>
            <person name="Lam T.T.-Y."/>
            <person name="Chang Q."/>
            <person name="Ding S."/>
            <person name="Wang X."/>
            <person name="Zhu J."/>
            <person name="Ruan X."/>
            <person name="Zhao L."/>
            <person name="Wei J."/>
            <person name="Que T."/>
            <person name="Du C."/>
            <person name="Cheng J."/>
            <person name="Dai P."/>
            <person name="Han X."/>
            <person name="Huang E."/>
            <person name="Gao Y."/>
            <person name="Liu J."/>
            <person name="Shao H."/>
            <person name="Ye R."/>
            <person name="Li L."/>
            <person name="Wei W."/>
            <person name="Wang X."/>
            <person name="Wang C."/>
            <person name="Yang T."/>
            <person name="Huo Q."/>
            <person name="Li W."/>
            <person name="Guo W."/>
            <person name="Chen H."/>
            <person name="Zhou L."/>
            <person name="Ni X."/>
            <person name="Tian J."/>
            <person name="Zhou Y."/>
            <person name="Sheng Y."/>
            <person name="Liu T."/>
            <person name="Pan Y."/>
            <person name="Xia L."/>
            <person name="Li J."/>
            <person name="Zhao F."/>
            <person name="Cao W."/>
        </authorList>
    </citation>
    <scope>NUCLEOTIDE SEQUENCE</scope>
    <source>
        <strain evidence="1">Hyas-2018</strain>
    </source>
</reference>
<evidence type="ECO:0000313" key="2">
    <source>
        <dbReference type="Proteomes" id="UP000821845"/>
    </source>
</evidence>
<protein>
    <submittedName>
        <fullName evidence="1">Uncharacterized protein</fullName>
    </submittedName>
</protein>
<sequence length="122" mass="13443">MNAAMKPPSAGGPCWGLHPTTLYTKARPLKALRTQPYEASSFVPGDASNKRRIQLRSRCKKPPSLRSPSKQAGAPPQDATSHVLYGRPPKQPFLLLSPMSFAAMCKQLMRCRALGKRQERNA</sequence>
<organism evidence="1 2">
    <name type="scientific">Hyalomma asiaticum</name>
    <name type="common">Tick</name>
    <dbReference type="NCBI Taxonomy" id="266040"/>
    <lineage>
        <taxon>Eukaryota</taxon>
        <taxon>Metazoa</taxon>
        <taxon>Ecdysozoa</taxon>
        <taxon>Arthropoda</taxon>
        <taxon>Chelicerata</taxon>
        <taxon>Arachnida</taxon>
        <taxon>Acari</taxon>
        <taxon>Parasitiformes</taxon>
        <taxon>Ixodida</taxon>
        <taxon>Ixodoidea</taxon>
        <taxon>Ixodidae</taxon>
        <taxon>Hyalomminae</taxon>
        <taxon>Hyalomma</taxon>
    </lineage>
</organism>
<evidence type="ECO:0000313" key="1">
    <source>
        <dbReference type="EMBL" id="KAH6939567.1"/>
    </source>
</evidence>
<accession>A0ACB7SZT0</accession>
<dbReference type="EMBL" id="CM023482">
    <property type="protein sequence ID" value="KAH6939567.1"/>
    <property type="molecule type" value="Genomic_DNA"/>
</dbReference>
<proteinExistence type="predicted"/>
<name>A0ACB7SZT0_HYAAI</name>